<accession>A0A653B039</accession>
<gene>
    <name evidence="1" type="ORF">POT9AD_1017</name>
</gene>
<name>A0A653B039_ECTOL</name>
<protein>
    <submittedName>
        <fullName evidence="1">Uncharacterized protein</fullName>
    </submittedName>
</protein>
<proteinExistence type="predicted"/>
<dbReference type="AlphaFoldDB" id="A0A653B039"/>
<sequence>MRLANYWINLMKTMTKVFLNPILTIRAIHKSL</sequence>
<dbReference type="EMBL" id="LR130779">
    <property type="protein sequence ID" value="VDN62008.1"/>
    <property type="molecule type" value="Genomic_DNA"/>
</dbReference>
<evidence type="ECO:0000313" key="1">
    <source>
        <dbReference type="EMBL" id="VDN62008.1"/>
    </source>
</evidence>
<reference evidence="1" key="1">
    <citation type="submission" date="2018-11" db="EMBL/GenBank/DDBJ databases">
        <authorList>
            <consortium name="Genoscope - CEA"/>
            <person name="William W."/>
        </authorList>
    </citation>
    <scope>NUCLEOTIDE SEQUENCE [LARGE SCALE GENOMIC DNA]</scope>
    <source>
        <strain evidence="1">T9AD</strain>
    </source>
</reference>
<organism evidence="1">
    <name type="scientific">Ectopseudomonas oleovorans</name>
    <name type="common">Pseudomonas oleovorans</name>
    <dbReference type="NCBI Taxonomy" id="301"/>
    <lineage>
        <taxon>Bacteria</taxon>
        <taxon>Pseudomonadati</taxon>
        <taxon>Pseudomonadota</taxon>
        <taxon>Gammaproteobacteria</taxon>
        <taxon>Pseudomonadales</taxon>
        <taxon>Pseudomonadaceae</taxon>
        <taxon>Ectopseudomonas</taxon>
    </lineage>
</organism>